<protein>
    <submittedName>
        <fullName evidence="1">Mitochondrial fission ELM1 family protein</fullName>
    </submittedName>
</protein>
<evidence type="ECO:0000313" key="2">
    <source>
        <dbReference type="Proteomes" id="UP000624703"/>
    </source>
</evidence>
<gene>
    <name evidence="1" type="ORF">JIN82_05015</name>
</gene>
<accession>A0A8J7MDA6</accession>
<reference evidence="1" key="1">
    <citation type="submission" date="2021-01" db="EMBL/GenBank/DDBJ databases">
        <title>Modified the classification status of verrucomicrobia.</title>
        <authorList>
            <person name="Feng X."/>
        </authorList>
    </citation>
    <scope>NUCLEOTIDE SEQUENCE</scope>
    <source>
        <strain evidence="1">_KCTC 22039</strain>
    </source>
</reference>
<keyword evidence="2" id="KW-1185">Reference proteome</keyword>
<dbReference type="Pfam" id="PF06258">
    <property type="entry name" value="Mito_fiss_Elm1"/>
    <property type="match status" value="1"/>
</dbReference>
<dbReference type="EMBL" id="JAENIM010000022">
    <property type="protein sequence ID" value="MBK1790516.1"/>
    <property type="molecule type" value="Genomic_DNA"/>
</dbReference>
<proteinExistence type="predicted"/>
<name>A0A8J7MDA6_9BACT</name>
<dbReference type="Proteomes" id="UP000624703">
    <property type="component" value="Unassembled WGS sequence"/>
</dbReference>
<dbReference type="AlphaFoldDB" id="A0A8J7MDA6"/>
<evidence type="ECO:0000313" key="1">
    <source>
        <dbReference type="EMBL" id="MBK1790516.1"/>
    </source>
</evidence>
<sequence>MIHVKNSLWILSDGKLGHQNQSLGLAEALANQFPPEQKPRIEITSLSGWLWQRLCQVRRASRAFDSPPIAIIAAGHKTHLPLMRAASKLKAPSILLMKPSLPCKYFDHCLVPEHDLLDKTACPNTITTKGALNRVPAHSQQTAIPKENLGLVLLGGESKEFTCDSETLASQLQEIANHSDIKQWQVTDSRRSPVDLLCKIDSSLYEKFPHQETNADWLPSQLSSAKEVWVTRDSISMIYEALSSGAKVGLLPMPRKNKDSRVSRGVDELLNDKFLTSFEEWQQTRQLHTAPHILSEASRCAELLYEKLALKPS</sequence>
<organism evidence="1 2">
    <name type="scientific">Persicirhabdus sediminis</name>
    <dbReference type="NCBI Taxonomy" id="454144"/>
    <lineage>
        <taxon>Bacteria</taxon>
        <taxon>Pseudomonadati</taxon>
        <taxon>Verrucomicrobiota</taxon>
        <taxon>Verrucomicrobiia</taxon>
        <taxon>Verrucomicrobiales</taxon>
        <taxon>Verrucomicrobiaceae</taxon>
        <taxon>Persicirhabdus</taxon>
    </lineage>
</organism>
<comment type="caution">
    <text evidence="1">The sequence shown here is derived from an EMBL/GenBank/DDBJ whole genome shotgun (WGS) entry which is preliminary data.</text>
</comment>
<dbReference type="InterPro" id="IPR009367">
    <property type="entry name" value="Elm1-like"/>
</dbReference>
<dbReference type="RefSeq" id="WP_200310550.1">
    <property type="nucleotide sequence ID" value="NZ_JAENIM010000022.1"/>
</dbReference>